<evidence type="ECO:0000313" key="1">
    <source>
        <dbReference type="EMBL" id="KAK7481441.1"/>
    </source>
</evidence>
<dbReference type="Proteomes" id="UP001519460">
    <property type="component" value="Unassembled WGS sequence"/>
</dbReference>
<feature type="non-terminal residue" evidence="1">
    <location>
        <position position="84"/>
    </location>
</feature>
<proteinExistence type="predicted"/>
<name>A0ABD0K3K7_9CAEN</name>
<gene>
    <name evidence="1" type="ORF">BaRGS_00027292</name>
</gene>
<comment type="caution">
    <text evidence="1">The sequence shown here is derived from an EMBL/GenBank/DDBJ whole genome shotgun (WGS) entry which is preliminary data.</text>
</comment>
<reference evidence="1 2" key="1">
    <citation type="journal article" date="2023" name="Sci. Data">
        <title>Genome assembly of the Korean intertidal mud-creeper Batillaria attramentaria.</title>
        <authorList>
            <person name="Patra A.K."/>
            <person name="Ho P.T."/>
            <person name="Jun S."/>
            <person name="Lee S.J."/>
            <person name="Kim Y."/>
            <person name="Won Y.J."/>
        </authorList>
    </citation>
    <scope>NUCLEOTIDE SEQUENCE [LARGE SCALE GENOMIC DNA]</scope>
    <source>
        <strain evidence="1">Wonlab-2016</strain>
    </source>
</reference>
<accession>A0ABD0K3K7</accession>
<dbReference type="AlphaFoldDB" id="A0ABD0K3K7"/>
<sequence>METKPSLGSPARVISYKYQSGLILLLKYGICITSGFPDEILTAVTTRSKAGLTMEQNLAIRRPKLCVTNLSDPAFTRKKSLKEA</sequence>
<keyword evidence="2" id="KW-1185">Reference proteome</keyword>
<organism evidence="1 2">
    <name type="scientific">Batillaria attramentaria</name>
    <dbReference type="NCBI Taxonomy" id="370345"/>
    <lineage>
        <taxon>Eukaryota</taxon>
        <taxon>Metazoa</taxon>
        <taxon>Spiralia</taxon>
        <taxon>Lophotrochozoa</taxon>
        <taxon>Mollusca</taxon>
        <taxon>Gastropoda</taxon>
        <taxon>Caenogastropoda</taxon>
        <taxon>Sorbeoconcha</taxon>
        <taxon>Cerithioidea</taxon>
        <taxon>Batillariidae</taxon>
        <taxon>Batillaria</taxon>
    </lineage>
</organism>
<evidence type="ECO:0000313" key="2">
    <source>
        <dbReference type="Proteomes" id="UP001519460"/>
    </source>
</evidence>
<protein>
    <submittedName>
        <fullName evidence="1">Uncharacterized protein</fullName>
    </submittedName>
</protein>
<dbReference type="EMBL" id="JACVVK020000262">
    <property type="protein sequence ID" value="KAK7481441.1"/>
    <property type="molecule type" value="Genomic_DNA"/>
</dbReference>